<dbReference type="AlphaFoldDB" id="A0AAP0NBS9"/>
<evidence type="ECO:0000259" key="3">
    <source>
        <dbReference type="PROSITE" id="PS51671"/>
    </source>
</evidence>
<dbReference type="Proteomes" id="UP001415857">
    <property type="component" value="Unassembled WGS sequence"/>
</dbReference>
<accession>A0AAP0NBS9</accession>
<dbReference type="InterPro" id="IPR040217">
    <property type="entry name" value="ACR1-12"/>
</dbReference>
<evidence type="ECO:0000313" key="5">
    <source>
        <dbReference type="Proteomes" id="UP001415857"/>
    </source>
</evidence>
<proteinExistence type="predicted"/>
<dbReference type="CDD" id="cd04926">
    <property type="entry name" value="ACT_ACR_4"/>
    <property type="match status" value="1"/>
</dbReference>
<evidence type="ECO:0000313" key="4">
    <source>
        <dbReference type="EMBL" id="KAK9270033.1"/>
    </source>
</evidence>
<gene>
    <name evidence="4" type="ORF">L1049_025606</name>
</gene>
<dbReference type="GO" id="GO:0016597">
    <property type="term" value="F:amino acid binding"/>
    <property type="evidence" value="ECO:0007669"/>
    <property type="project" value="UniProtKB-UniRule"/>
</dbReference>
<dbReference type="EMBL" id="JBBPBK010000014">
    <property type="protein sequence ID" value="KAK9270033.1"/>
    <property type="molecule type" value="Genomic_DNA"/>
</dbReference>
<feature type="domain" description="ACT" evidence="3">
    <location>
        <begin position="213"/>
        <end position="297"/>
    </location>
</feature>
<feature type="domain" description="ACT" evidence="3">
    <location>
        <begin position="120"/>
        <end position="199"/>
    </location>
</feature>
<dbReference type="PANTHER" id="PTHR31096:SF5">
    <property type="entry name" value="ACT DOMAIN-CONTAINING PROTEIN ACR3"/>
    <property type="match status" value="1"/>
</dbReference>
<evidence type="ECO:0000256" key="2">
    <source>
        <dbReference type="RuleBase" id="RU369043"/>
    </source>
</evidence>
<dbReference type="CDD" id="cd04897">
    <property type="entry name" value="ACT_ACR_3"/>
    <property type="match status" value="1"/>
</dbReference>
<comment type="function">
    <text evidence="2">Binds amino acids.</text>
</comment>
<comment type="caution">
    <text evidence="4">The sequence shown here is derived from an EMBL/GenBank/DDBJ whole genome shotgun (WGS) entry which is preliminary data.</text>
</comment>
<dbReference type="Gene3D" id="3.30.70.260">
    <property type="match status" value="2"/>
</dbReference>
<sequence length="530" mass="59291">MPVALLFGIISPKEQSSSNRTGIVKLLLIPTNWGRSTRHLNGRLSCISLYGQSWTVVIRSNLYLMSTREEERSVLLDLRSCGLMARVFSPYFDPEYENFSIRINPPRVSVDNTSCSDCTLVKIDSVNKPGILLEVVQILADLDLIITKAYISSDGGWFMDVFHVTDQQGNKVTDGKTIDYIEKALGPKGHTTEGVKTWPGKRVGVHSVGDHTAIELIGRDRPGLLSEISAVLANLHFNVVAAEVWTHNRRIACVVYVNEFSTCRAVDDPTRLAVMEEQLKNILRQCDDDEKVARTSFSMGFTHVDRRLHQMLFADRDYEGGVATTEVDYPPTFKPKITVDRCEDKGYSVVNVRCKDRPKLMFDIVCTLTDMQYVVFHANISSDGPYALQEYYIRHMDGCILDTEGEKDRVIKCIEAAIRRRVSEGLSLELCAKDKVGLLSEVTRVLRENGLSVTRAGVTTIGEQAMNVFYVRDASGNPVDMKTIEALHKEIGHTMMLNVKKVPASAKAPEASGWAKASFFFGSLFERFLA</sequence>
<dbReference type="CDD" id="cd04925">
    <property type="entry name" value="ACT_ACR_2"/>
    <property type="match status" value="1"/>
</dbReference>
<reference evidence="4 5" key="1">
    <citation type="journal article" date="2024" name="Plant J.">
        <title>Genome sequences and population genomics reveal climatic adaptation and genomic divergence between two closely related sweetgum species.</title>
        <authorList>
            <person name="Xu W.Q."/>
            <person name="Ren C.Q."/>
            <person name="Zhang X.Y."/>
            <person name="Comes H.P."/>
            <person name="Liu X.H."/>
            <person name="Li Y.G."/>
            <person name="Kettle C.J."/>
            <person name="Jalonen R."/>
            <person name="Gaisberger H."/>
            <person name="Ma Y.Z."/>
            <person name="Qiu Y.X."/>
        </authorList>
    </citation>
    <scope>NUCLEOTIDE SEQUENCE [LARGE SCALE GENOMIC DNA]</scope>
    <source>
        <strain evidence="4">Hangzhou</strain>
    </source>
</reference>
<name>A0AAP0NBS9_LIQFO</name>
<dbReference type="SUPFAM" id="SSF55021">
    <property type="entry name" value="ACT-like"/>
    <property type="match status" value="3"/>
</dbReference>
<keyword evidence="5" id="KW-1185">Reference proteome</keyword>
<dbReference type="InterPro" id="IPR002912">
    <property type="entry name" value="ACT_dom"/>
</dbReference>
<dbReference type="CDD" id="cd04895">
    <property type="entry name" value="ACT_ACR_1"/>
    <property type="match status" value="1"/>
</dbReference>
<evidence type="ECO:0000256" key="1">
    <source>
        <dbReference type="ARBA" id="ARBA00022737"/>
    </source>
</evidence>
<organism evidence="4 5">
    <name type="scientific">Liquidambar formosana</name>
    <name type="common">Formosan gum</name>
    <dbReference type="NCBI Taxonomy" id="63359"/>
    <lineage>
        <taxon>Eukaryota</taxon>
        <taxon>Viridiplantae</taxon>
        <taxon>Streptophyta</taxon>
        <taxon>Embryophyta</taxon>
        <taxon>Tracheophyta</taxon>
        <taxon>Spermatophyta</taxon>
        <taxon>Magnoliopsida</taxon>
        <taxon>eudicotyledons</taxon>
        <taxon>Gunneridae</taxon>
        <taxon>Pentapetalae</taxon>
        <taxon>Saxifragales</taxon>
        <taxon>Altingiaceae</taxon>
        <taxon>Liquidambar</taxon>
    </lineage>
</organism>
<dbReference type="InterPro" id="IPR045865">
    <property type="entry name" value="ACT-like_dom_sf"/>
</dbReference>
<feature type="domain" description="ACT" evidence="3">
    <location>
        <begin position="427"/>
        <end position="504"/>
    </location>
</feature>
<dbReference type="Pfam" id="PF01842">
    <property type="entry name" value="ACT"/>
    <property type="match status" value="4"/>
</dbReference>
<dbReference type="PANTHER" id="PTHR31096">
    <property type="entry name" value="ACT DOMAIN-CONTAINING PROTEIN ACR4-RELATED"/>
    <property type="match status" value="1"/>
</dbReference>
<keyword evidence="1 2" id="KW-0677">Repeat</keyword>
<protein>
    <recommendedName>
        <fullName evidence="2">ACT domain-containing protein ACR</fullName>
    </recommendedName>
    <alternativeName>
        <fullName evidence="2">Protein ACT DOMAIN REPEATS</fullName>
    </alternativeName>
</protein>
<dbReference type="PROSITE" id="PS51671">
    <property type="entry name" value="ACT"/>
    <property type="match status" value="3"/>
</dbReference>